<reference evidence="2" key="1">
    <citation type="journal article" date="2015" name="Nature">
        <title>Complex archaea that bridge the gap between prokaryotes and eukaryotes.</title>
        <authorList>
            <person name="Spang A."/>
            <person name="Saw J.H."/>
            <person name="Jorgensen S.L."/>
            <person name="Zaremba-Niedzwiedzka K."/>
            <person name="Martijn J."/>
            <person name="Lind A.E."/>
            <person name="van Eijk R."/>
            <person name="Schleper C."/>
            <person name="Guy L."/>
            <person name="Ettema T.J."/>
        </authorList>
    </citation>
    <scope>NUCLEOTIDE SEQUENCE</scope>
</reference>
<comment type="caution">
    <text evidence="2">The sequence shown here is derived from an EMBL/GenBank/DDBJ whole genome shotgun (WGS) entry which is preliminary data.</text>
</comment>
<feature type="region of interest" description="Disordered" evidence="1">
    <location>
        <begin position="75"/>
        <end position="97"/>
    </location>
</feature>
<accession>A0A0F9R650</accession>
<evidence type="ECO:0000256" key="1">
    <source>
        <dbReference type="SAM" id="MobiDB-lite"/>
    </source>
</evidence>
<name>A0A0F9R650_9ZZZZ</name>
<dbReference type="AlphaFoldDB" id="A0A0F9R650"/>
<dbReference type="EMBL" id="LAZR01003981">
    <property type="protein sequence ID" value="KKN12898.1"/>
    <property type="molecule type" value="Genomic_DNA"/>
</dbReference>
<proteinExistence type="predicted"/>
<feature type="compositionally biased region" description="Basic and acidic residues" evidence="1">
    <location>
        <begin position="78"/>
        <end position="97"/>
    </location>
</feature>
<evidence type="ECO:0000313" key="2">
    <source>
        <dbReference type="EMBL" id="KKN12898.1"/>
    </source>
</evidence>
<sequence>MVIRWDTTCPRCKKENSVFEHEMFCKDCKLRSFIKARVKSNLWNRRMTADVNKMKPNILEKLHKEIMEEILEEERFGEEERKKNLYKQDEENDKKNI</sequence>
<organism evidence="2">
    <name type="scientific">marine sediment metagenome</name>
    <dbReference type="NCBI Taxonomy" id="412755"/>
    <lineage>
        <taxon>unclassified sequences</taxon>
        <taxon>metagenomes</taxon>
        <taxon>ecological metagenomes</taxon>
    </lineage>
</organism>
<gene>
    <name evidence="2" type="ORF">LCGC14_1011940</name>
</gene>
<protein>
    <submittedName>
        <fullName evidence="2">Uncharacterized protein</fullName>
    </submittedName>
</protein>